<feature type="region of interest" description="Disordered" evidence="1">
    <location>
        <begin position="553"/>
        <end position="600"/>
    </location>
</feature>
<keyword evidence="3" id="KW-1185">Reference proteome</keyword>
<comment type="caution">
    <text evidence="2">The sequence shown here is derived from an EMBL/GenBank/DDBJ whole genome shotgun (WGS) entry which is preliminary data.</text>
</comment>
<evidence type="ECO:0000313" key="3">
    <source>
        <dbReference type="Proteomes" id="UP001153148"/>
    </source>
</evidence>
<dbReference type="EMBL" id="CAJPIN010004892">
    <property type="protein sequence ID" value="CAG2057117.1"/>
    <property type="molecule type" value="Genomic_DNA"/>
</dbReference>
<gene>
    <name evidence="2" type="ORF">TPAB3V08_LOCUS4098</name>
</gene>
<reference evidence="2" key="1">
    <citation type="submission" date="2021-03" db="EMBL/GenBank/DDBJ databases">
        <authorList>
            <person name="Tran Van P."/>
        </authorList>
    </citation>
    <scope>NUCLEOTIDE SEQUENCE</scope>
</reference>
<accession>A0ABN7NVJ4</accession>
<evidence type="ECO:0000313" key="2">
    <source>
        <dbReference type="EMBL" id="CAG2057117.1"/>
    </source>
</evidence>
<evidence type="ECO:0000256" key="1">
    <source>
        <dbReference type="SAM" id="MobiDB-lite"/>
    </source>
</evidence>
<feature type="non-terminal residue" evidence="2">
    <location>
        <position position="677"/>
    </location>
</feature>
<name>A0ABN7NVJ4_TIMPD</name>
<feature type="compositionally biased region" description="Low complexity" evidence="1">
    <location>
        <begin position="135"/>
        <end position="145"/>
    </location>
</feature>
<feature type="compositionally biased region" description="Low complexity" evidence="1">
    <location>
        <begin position="83"/>
        <end position="95"/>
    </location>
</feature>
<sequence>MESKLNHFYSRYMMNSSLHLPQEGEDMVATATVASVINIPTSNNMQSTTRNTKQNESLELQPSLRKPELNYLTEPYPNVELTSSSSSLKDSVKSSFPENKNSNLPFTIYVDTEENNAGSSGIVPINSLKEETGDSSSSKMPSLKSNHAQQFGLPSVDIAASSSNSSLTRVQQSELHTNENMLSVVPFKLEKEDSKRKYTPEGSLDVFDKENRVCGFIDQSSIHSQSFTVNTQEAMNAVRDLWTTPKDYWLPNDARPDFRVQTNSPATHNPRHKLFAIEQPAPAQVLNPVTFPIFSDESSACEPQHSARSSVIPGSILKPSVLSHKVDMPKRRTVAANSAVLDKENVPFPIYCDDEEGEENDDEAEFGKDRHLQQPKTLGELPFVPSPGMTAEEELSLMGTEDKENQSRGKALMQPPKRRLAGILQPAIDIPLNQQPEESVAMVFSEVSNETCNTQAFSFPLKSSTPFTTDLNKSFPVDTSMIDPDNGTISLALQPAIPSRPEEKTLEKSGPLQPSTGSDNLSVIMENSREFYKSSSSSGSSAVSSTRRTTFFNSQYPGANSLDKVQETSSCSETGHMLTRRKQRQVENVVSHTSIKDTDIQGKRKVPENPLATNQEEELMKGVGNLVMDFSQLDPFDEVLKERLLTSVGFPQNREQSFFILEATLPRLKISSNITLG</sequence>
<organism evidence="2 3">
    <name type="scientific">Timema podura</name>
    <name type="common">Walking stick</name>
    <dbReference type="NCBI Taxonomy" id="61482"/>
    <lineage>
        <taxon>Eukaryota</taxon>
        <taxon>Metazoa</taxon>
        <taxon>Ecdysozoa</taxon>
        <taxon>Arthropoda</taxon>
        <taxon>Hexapoda</taxon>
        <taxon>Insecta</taxon>
        <taxon>Pterygota</taxon>
        <taxon>Neoptera</taxon>
        <taxon>Polyneoptera</taxon>
        <taxon>Phasmatodea</taxon>
        <taxon>Timematodea</taxon>
        <taxon>Timematoidea</taxon>
        <taxon>Timematidae</taxon>
        <taxon>Timema</taxon>
    </lineage>
</organism>
<feature type="region of interest" description="Disordered" evidence="1">
    <location>
        <begin position="76"/>
        <end position="97"/>
    </location>
</feature>
<feature type="region of interest" description="Disordered" evidence="1">
    <location>
        <begin position="121"/>
        <end position="145"/>
    </location>
</feature>
<protein>
    <submittedName>
        <fullName evidence="2">Uncharacterized protein</fullName>
    </submittedName>
</protein>
<proteinExistence type="predicted"/>
<dbReference type="Proteomes" id="UP001153148">
    <property type="component" value="Unassembled WGS sequence"/>
</dbReference>
<feature type="region of interest" description="Disordered" evidence="1">
    <location>
        <begin position="501"/>
        <end position="520"/>
    </location>
</feature>